<organism evidence="3 4">
    <name type="scientific">Mahella australiensis (strain DSM 15567 / CIP 107919 / 50-1 BON)</name>
    <dbReference type="NCBI Taxonomy" id="697281"/>
    <lineage>
        <taxon>Bacteria</taxon>
        <taxon>Bacillati</taxon>
        <taxon>Bacillota</taxon>
        <taxon>Clostridia</taxon>
        <taxon>Thermoanaerobacterales</taxon>
        <taxon>Thermoanaerobacterales Family IV. Incertae Sedis</taxon>
        <taxon>Mahella</taxon>
    </lineage>
</organism>
<feature type="transmembrane region" description="Helical" evidence="1">
    <location>
        <begin position="152"/>
        <end position="172"/>
    </location>
</feature>
<dbReference type="PANTHER" id="PTHR35793">
    <property type="entry name" value="INNER MEMBRANE PROTEIN YJIG"/>
    <property type="match status" value="1"/>
</dbReference>
<sequence length="174" mass="18483">MRLVSSWLVPLFIFFVLTAGYIRGVKVYDAFVDGAKDGIVTVFKIMPYLIAMFVAIEVFRASGAMDMLASFAAPVLKPLGIPSEVLPLIIVRPLSGSASLGVLGNILSAAGPDSYIGRVASTMMGSTETTFYVLTIYLGAVGVKKSRHALPAAVMADITGFIMAAIAVRWIFGN</sequence>
<name>F3ZWD5_MAHA5</name>
<protein>
    <submittedName>
        <fullName evidence="3">Nucleoside recognition domain protein</fullName>
    </submittedName>
</protein>
<evidence type="ECO:0000313" key="3">
    <source>
        <dbReference type="EMBL" id="AEE97544.1"/>
    </source>
</evidence>
<dbReference type="EMBL" id="CP002360">
    <property type="protein sequence ID" value="AEE97544.1"/>
    <property type="molecule type" value="Genomic_DNA"/>
</dbReference>
<feature type="domain" description="Nucleoside transporter/FeoB GTPase Gate" evidence="2">
    <location>
        <begin position="42"/>
        <end position="143"/>
    </location>
</feature>
<feature type="transmembrane region" description="Helical" evidence="1">
    <location>
        <begin position="48"/>
        <end position="73"/>
    </location>
</feature>
<evidence type="ECO:0000256" key="1">
    <source>
        <dbReference type="SAM" id="Phobius"/>
    </source>
</evidence>
<dbReference type="Pfam" id="PF07670">
    <property type="entry name" value="Gate"/>
    <property type="match status" value="1"/>
</dbReference>
<accession>F3ZWD5</accession>
<reference evidence="3 4" key="2">
    <citation type="journal article" date="2011" name="Stand. Genomic Sci.">
        <title>Complete genome sequence of Mahella australiensis type strain (50-1 BON).</title>
        <authorList>
            <person name="Sikorski J."/>
            <person name="Teshima H."/>
            <person name="Nolan M."/>
            <person name="Lucas S."/>
            <person name="Hammon N."/>
            <person name="Deshpande S."/>
            <person name="Cheng J.F."/>
            <person name="Pitluck S."/>
            <person name="Liolios K."/>
            <person name="Pagani I."/>
            <person name="Ivanova N."/>
            <person name="Huntemann M."/>
            <person name="Mavromatis K."/>
            <person name="Ovchinikova G."/>
            <person name="Pati A."/>
            <person name="Tapia R."/>
            <person name="Han C."/>
            <person name="Goodwin L."/>
            <person name="Chen A."/>
            <person name="Palaniappan K."/>
            <person name="Land M."/>
            <person name="Hauser L."/>
            <person name="Ngatchou-Djao O.D."/>
            <person name="Rohde M."/>
            <person name="Pukall R."/>
            <person name="Spring S."/>
            <person name="Abt B."/>
            <person name="Goker M."/>
            <person name="Detter J.C."/>
            <person name="Woyke T."/>
            <person name="Bristow J."/>
            <person name="Markowitz V."/>
            <person name="Hugenholtz P."/>
            <person name="Eisen J.A."/>
            <person name="Kyrpides N.C."/>
            <person name="Klenk H.P."/>
            <person name="Lapidus A."/>
        </authorList>
    </citation>
    <scope>NUCLEOTIDE SEQUENCE [LARGE SCALE GENOMIC DNA]</scope>
    <source>
        <strain evidence="4">DSM 15567 / CIP 107919 / 50-1 BON</strain>
    </source>
</reference>
<gene>
    <name evidence="3" type="ordered locus">Mahau_2380</name>
</gene>
<dbReference type="HOGENOM" id="CLU_127717_0_0_9"/>
<dbReference type="InterPro" id="IPR011642">
    <property type="entry name" value="Gate_dom"/>
</dbReference>
<keyword evidence="1" id="KW-0812">Transmembrane</keyword>
<keyword evidence="1" id="KW-0472">Membrane</keyword>
<reference evidence="4" key="1">
    <citation type="submission" date="2010-11" db="EMBL/GenBank/DDBJ databases">
        <title>The complete genome of Mahella australiensis DSM 15567.</title>
        <authorList>
            <consortium name="US DOE Joint Genome Institute (JGI-PGF)"/>
            <person name="Lucas S."/>
            <person name="Copeland A."/>
            <person name="Lapidus A."/>
            <person name="Bruce D."/>
            <person name="Goodwin L."/>
            <person name="Pitluck S."/>
            <person name="Kyrpides N."/>
            <person name="Mavromatis K."/>
            <person name="Pagani I."/>
            <person name="Ivanova N."/>
            <person name="Teshima H."/>
            <person name="Brettin T."/>
            <person name="Detter J.C."/>
            <person name="Han C."/>
            <person name="Tapia R."/>
            <person name="Land M."/>
            <person name="Hauser L."/>
            <person name="Markowitz V."/>
            <person name="Cheng J.-F."/>
            <person name="Hugenholtz P."/>
            <person name="Woyke T."/>
            <person name="Wu D."/>
            <person name="Spring S."/>
            <person name="Pukall R."/>
            <person name="Steenblock K."/>
            <person name="Schneider S."/>
            <person name="Klenk H.-P."/>
            <person name="Eisen J.A."/>
        </authorList>
    </citation>
    <scope>NUCLEOTIDE SEQUENCE [LARGE SCALE GENOMIC DNA]</scope>
    <source>
        <strain evidence="4">DSM 15567 / CIP 107919 / 50-1 BON</strain>
    </source>
</reference>
<dbReference type="KEGG" id="mas:Mahau_2380"/>
<dbReference type="RefSeq" id="WP_013781970.1">
    <property type="nucleotide sequence ID" value="NC_015520.1"/>
</dbReference>
<dbReference type="STRING" id="697281.Mahau_2380"/>
<dbReference type="PANTHER" id="PTHR35793:SF2">
    <property type="entry name" value="INNER MEMBRANE PROTEIN YJIG"/>
    <property type="match status" value="1"/>
</dbReference>
<dbReference type="AlphaFoldDB" id="F3ZWD5"/>
<dbReference type="GO" id="GO:0005886">
    <property type="term" value="C:plasma membrane"/>
    <property type="evidence" value="ECO:0007669"/>
    <property type="project" value="TreeGrafter"/>
</dbReference>
<feature type="transmembrane region" description="Helical" evidence="1">
    <location>
        <begin position="119"/>
        <end position="140"/>
    </location>
</feature>
<keyword evidence="4" id="KW-1185">Reference proteome</keyword>
<dbReference type="InterPro" id="IPR052549">
    <property type="entry name" value="SpmB"/>
</dbReference>
<evidence type="ECO:0000313" key="4">
    <source>
        <dbReference type="Proteomes" id="UP000008457"/>
    </source>
</evidence>
<dbReference type="Proteomes" id="UP000008457">
    <property type="component" value="Chromosome"/>
</dbReference>
<keyword evidence="1" id="KW-1133">Transmembrane helix</keyword>
<evidence type="ECO:0000259" key="2">
    <source>
        <dbReference type="Pfam" id="PF07670"/>
    </source>
</evidence>
<proteinExistence type="predicted"/>
<dbReference type="eggNOG" id="COG0700">
    <property type="taxonomic scope" value="Bacteria"/>
</dbReference>